<dbReference type="Proteomes" id="UP000034947">
    <property type="component" value="Unassembled WGS sequence"/>
</dbReference>
<dbReference type="Gene3D" id="1.25.10.100">
    <property type="match status" value="1"/>
</dbReference>
<accession>A0A0F8U3R9</accession>
<dbReference type="PANTHER" id="PTHR45994">
    <property type="entry name" value="FI21225P1"/>
    <property type="match status" value="1"/>
</dbReference>
<dbReference type="AlphaFoldDB" id="A0A0F8U3R9"/>
<feature type="non-terminal residue" evidence="4">
    <location>
        <position position="1"/>
    </location>
</feature>
<dbReference type="Pfam" id="PF11701">
    <property type="entry name" value="UNC45-central"/>
    <property type="match status" value="1"/>
</dbReference>
<proteinExistence type="predicted"/>
<protein>
    <submittedName>
        <fullName evidence="4">Actin cytoskeleton organization protein</fullName>
    </submittedName>
</protein>
<dbReference type="PANTHER" id="PTHR45994:SF1">
    <property type="entry name" value="FI21225P1"/>
    <property type="match status" value="1"/>
</dbReference>
<dbReference type="InterPro" id="IPR024660">
    <property type="entry name" value="UCS_central_dom"/>
</dbReference>
<dbReference type="InterPro" id="IPR016024">
    <property type="entry name" value="ARM-type_fold"/>
</dbReference>
<name>A0A0F8U3R9_9EURO</name>
<dbReference type="OrthoDB" id="5574718at2759"/>
<keyword evidence="5" id="KW-1185">Reference proteome</keyword>
<dbReference type="GO" id="GO:0051879">
    <property type="term" value="F:Hsp90 protein binding"/>
    <property type="evidence" value="ECO:0007669"/>
    <property type="project" value="TreeGrafter"/>
</dbReference>
<dbReference type="VEuPathDB" id="FungiDB:P175DRAFT_0498545"/>
<evidence type="ECO:0000259" key="3">
    <source>
        <dbReference type="Pfam" id="PF11701"/>
    </source>
</evidence>
<dbReference type="InterPro" id="IPR011989">
    <property type="entry name" value="ARM-like"/>
</dbReference>
<evidence type="ECO:0000256" key="2">
    <source>
        <dbReference type="ARBA" id="ARBA00022490"/>
    </source>
</evidence>
<comment type="subcellular location">
    <subcellularLocation>
        <location evidence="1">Cytoplasm</location>
    </subcellularLocation>
</comment>
<evidence type="ECO:0000256" key="1">
    <source>
        <dbReference type="ARBA" id="ARBA00004496"/>
    </source>
</evidence>
<dbReference type="Gene3D" id="1.25.10.10">
    <property type="entry name" value="Leucine-rich Repeat Variant"/>
    <property type="match status" value="1"/>
</dbReference>
<evidence type="ECO:0000313" key="4">
    <source>
        <dbReference type="EMBL" id="KKK14213.1"/>
    </source>
</evidence>
<dbReference type="SUPFAM" id="SSF48371">
    <property type="entry name" value="ARM repeat"/>
    <property type="match status" value="2"/>
</dbReference>
<dbReference type="EMBL" id="JYKN01003048">
    <property type="protein sequence ID" value="KKK14213.1"/>
    <property type="molecule type" value="Genomic_DNA"/>
</dbReference>
<gene>
    <name evidence="4" type="ORF">AOCH_007615</name>
</gene>
<dbReference type="GO" id="GO:0005737">
    <property type="term" value="C:cytoplasm"/>
    <property type="evidence" value="ECO:0007669"/>
    <property type="project" value="UniProtKB-SubCell"/>
</dbReference>
<sequence>FPSFDPHLEEMVHTTGDERAVHLTREAIELVDAGHHEAASRNLREALALAPDNPTVKAAFLKIQQDGENDHHLLDLCRRYTAQKDESAGKDAALYLRTDGLIPPESVAVECAKLLLSSPASSLSALQDDVISGLVRQNPSVRQLFSSRLQVSVTTFFDDIYDRGDASAVCLDTVVLDPSVWPSEDARLHCERELFQLFIAKLMESGHDMDGRSLKGIARLLAVDATKLQDLVDDESLDVIVGSLDYRLPLEWRSQATLATVKYLESSQAVGQTQFSNIISAKLAKSRTDELIVAFSATAAIFPVAPEVAAAVFLSDGFLNSLKALTGRDAKSRKVETSVLEVLNAACVNTAAREAVFKSFSDWLSHILTNGCDESSDLAAVILAKVRASRDRPSGSNGTAAEGGDDSHVAELVDRFKELMSKPKSENISHAIEGLAYASVKAEVKEQLATDAGFLRDLVKVLQANTHDSSILYGGLMVLVNVTQFLPTLSEEQKKISQLKSYAEASPNATQTGPPILETETHVMARCRAVVEAGVMPLFVACGKTNMRSIHGLIAKILLSLSRNSQTRGTLAQQGAVKLLLGLGTARQGSSGSISQETVQHTSHALARILISVDPAHVFPASGFPHITSAIRPLTALLTSPESSVVSAEQPVDMLPVFESLLALTNLASHPDAAAPDGIVRQAWPVVEDLLLSKSPLIQRAACELVCNLMTCESGVVKFADGTKRAAQRLHLLLALTDTDDLATRRAAGGALAMLTEFDAVIAAILDRPRGVQLLLGLCRDDDDDGLVHRGVTCVRNLSCVASDNLRRRAHEAVKKEGGIEILGNLLQSKATNRVVLQIGVEALKPLVEENSRD</sequence>
<keyword evidence="2" id="KW-0963">Cytoplasm</keyword>
<feature type="domain" description="UNC-45/Cro1/She4 central" evidence="3">
    <location>
        <begin position="235"/>
        <end position="386"/>
    </location>
</feature>
<reference evidence="4 5" key="1">
    <citation type="submission" date="2015-02" db="EMBL/GenBank/DDBJ databases">
        <title>Draft Genome Sequences of Two Closely-Related Aflatoxigenic Aspergillus Species Obtained from the Cote d'Ivoire.</title>
        <authorList>
            <person name="Moore G.G."/>
            <person name="Beltz S.B."/>
            <person name="Mack B.M."/>
        </authorList>
    </citation>
    <scope>NUCLEOTIDE SEQUENCE [LARGE SCALE GENOMIC DNA]</scope>
    <source>
        <strain evidence="4 5">SRRC1432</strain>
    </source>
</reference>
<organism evidence="4 5">
    <name type="scientific">Aspergillus ochraceoroseus</name>
    <dbReference type="NCBI Taxonomy" id="138278"/>
    <lineage>
        <taxon>Eukaryota</taxon>
        <taxon>Fungi</taxon>
        <taxon>Dikarya</taxon>
        <taxon>Ascomycota</taxon>
        <taxon>Pezizomycotina</taxon>
        <taxon>Eurotiomycetes</taxon>
        <taxon>Eurotiomycetidae</taxon>
        <taxon>Eurotiales</taxon>
        <taxon>Aspergillaceae</taxon>
        <taxon>Aspergillus</taxon>
        <taxon>Aspergillus subgen. Nidulantes</taxon>
    </lineage>
</organism>
<comment type="caution">
    <text evidence="4">The sequence shown here is derived from an EMBL/GenBank/DDBJ whole genome shotgun (WGS) entry which is preliminary data.</text>
</comment>
<evidence type="ECO:0000313" key="5">
    <source>
        <dbReference type="Proteomes" id="UP000034947"/>
    </source>
</evidence>